<feature type="binding site" evidence="7">
    <location>
        <position position="377"/>
    </location>
    <ligand>
        <name>deamido-NAD(+)</name>
        <dbReference type="ChEBI" id="CHEBI:58437"/>
        <note>ligand shared between two neighboring subunits</note>
    </ligand>
</feature>
<protein>
    <recommendedName>
        <fullName evidence="7 8">Glutamine-dependent NAD(+) synthetase</fullName>
        <ecNumber evidence="7 8">6.3.5.1</ecNumber>
    </recommendedName>
    <alternativeName>
        <fullName evidence="7 8">NAD(+) synthase [glutamine-hydrolyzing]</fullName>
    </alternativeName>
</protein>
<dbReference type="CDD" id="cd00553">
    <property type="entry name" value="NAD_synthase"/>
    <property type="match status" value="1"/>
</dbReference>
<dbReference type="KEGG" id="dmm:dnm_068210"/>
<dbReference type="CDD" id="cd07570">
    <property type="entry name" value="GAT_Gln-NAD-synth"/>
    <property type="match status" value="1"/>
</dbReference>
<dbReference type="SUPFAM" id="SSF52402">
    <property type="entry name" value="Adenine nucleotide alpha hydrolases-like"/>
    <property type="match status" value="1"/>
</dbReference>
<keyword evidence="5 7" id="KW-0067">ATP-binding</keyword>
<proteinExistence type="inferred from homology"/>
<dbReference type="PIRSF" id="PIRSF006630">
    <property type="entry name" value="NADS_GAT"/>
    <property type="match status" value="1"/>
</dbReference>
<evidence type="ECO:0000256" key="1">
    <source>
        <dbReference type="ARBA" id="ARBA00005188"/>
    </source>
</evidence>
<dbReference type="GO" id="GO:0009435">
    <property type="term" value="P:NAD+ biosynthetic process"/>
    <property type="evidence" value="ECO:0007669"/>
    <property type="project" value="UniProtKB-UniRule"/>
</dbReference>
<dbReference type="Proteomes" id="UP000663722">
    <property type="component" value="Chromosome"/>
</dbReference>
<evidence type="ECO:0000256" key="8">
    <source>
        <dbReference type="PIRNR" id="PIRNR006630"/>
    </source>
</evidence>
<sequence length="548" mass="61534">MKIAIAQMNPIIGDFKYNVGKIKKFANKAKENSYDLIVFPELAISGYPPRDFLEKKDFVDTNLACLDKLISSVHGIGVICGFVDKNPREEGNSLYNAAVLFEDGKKLHQTHKRLLPTYDIFDEARYFEPGREVKSYPYKGRKIGITICEDIWNDKDIFRTRFYHTDPVPLIIEDGADLLINISASPFHLGKKELRWNILGAISKKYNVPLVYANQVGGNDSVLFDGTSVAFDAHGNMAARAYDFEEDIVFFDTESSEGVVHEVTDSDTESVLKALIMGTRDYVTKCGFSKVVIGLSGGIDSALTAYIAVKALGPENVLTVFMPSRYTSRENFEDTEKLAENLGTELMQIPIDGMFKEFLKFLSPEFEENEPGITEQNIQARIRGTILMGLSNKHGHLVLSTGNKSEMAIGYCTLYGDMNGGLSVISDVPKTVVYDISRFINAEKEYIPKRIIEKAPSAELKPEQTDQDDLPPYEVLDIILKGYVEDLKSVDELAEMGFDKKLVADIISKVHRNEYKRYQAAPGLKVTSKAFGYGRRYPLAQRYRPDCL</sequence>
<reference evidence="11" key="1">
    <citation type="journal article" date="2021" name="Microb. Physiol.">
        <title>Proteogenomic Insights into the Physiology of Marine, Sulfate-Reducing, Filamentous Desulfonema limicola and Desulfonema magnum.</title>
        <authorList>
            <person name="Schnaars V."/>
            <person name="Wohlbrand L."/>
            <person name="Scheve S."/>
            <person name="Hinrichs C."/>
            <person name="Reinhardt R."/>
            <person name="Rabus R."/>
        </authorList>
    </citation>
    <scope>NUCLEOTIDE SEQUENCE</scope>
    <source>
        <strain evidence="11">4be13</strain>
    </source>
</reference>
<feature type="active site" description="Nucleophile; for glutaminase activity" evidence="7">
    <location>
        <position position="148"/>
    </location>
</feature>
<evidence type="ECO:0000256" key="9">
    <source>
        <dbReference type="RuleBase" id="RU003811"/>
    </source>
</evidence>
<dbReference type="InterPro" id="IPR003010">
    <property type="entry name" value="C-N_Hydrolase"/>
</dbReference>
<dbReference type="RefSeq" id="WP_207678808.1">
    <property type="nucleotide sequence ID" value="NZ_CP061800.1"/>
</dbReference>
<evidence type="ECO:0000259" key="10">
    <source>
        <dbReference type="PROSITE" id="PS50263"/>
    </source>
</evidence>
<dbReference type="GO" id="GO:0003952">
    <property type="term" value="F:NAD+ synthase (glutamine-hydrolyzing) activity"/>
    <property type="evidence" value="ECO:0007669"/>
    <property type="project" value="UniProtKB-UniRule"/>
</dbReference>
<comment type="pathway">
    <text evidence="1 7 8">Cofactor biosynthesis; NAD(+) biosynthesis; NAD(+) from deamido-NAD(+) (L-Gln route): step 1/1.</text>
</comment>
<feature type="binding site" evidence="7">
    <location>
        <position position="118"/>
    </location>
    <ligand>
        <name>L-glutamine</name>
        <dbReference type="ChEBI" id="CHEBI:58359"/>
    </ligand>
</feature>
<dbReference type="GO" id="GO:0008795">
    <property type="term" value="F:NAD+ synthase activity"/>
    <property type="evidence" value="ECO:0007669"/>
    <property type="project" value="UniProtKB-UniRule"/>
</dbReference>
<organism evidence="11 12">
    <name type="scientific">Desulfonema magnum</name>
    <dbReference type="NCBI Taxonomy" id="45655"/>
    <lineage>
        <taxon>Bacteria</taxon>
        <taxon>Pseudomonadati</taxon>
        <taxon>Thermodesulfobacteriota</taxon>
        <taxon>Desulfobacteria</taxon>
        <taxon>Desulfobacterales</taxon>
        <taxon>Desulfococcaceae</taxon>
        <taxon>Desulfonema</taxon>
    </lineage>
</organism>
<dbReference type="GO" id="GO:0005524">
    <property type="term" value="F:ATP binding"/>
    <property type="evidence" value="ECO:0007669"/>
    <property type="project" value="UniProtKB-UniRule"/>
</dbReference>
<dbReference type="NCBIfam" id="NF010588">
    <property type="entry name" value="PRK13981.1"/>
    <property type="match status" value="1"/>
</dbReference>
<feature type="binding site" evidence="7">
    <location>
        <position position="191"/>
    </location>
    <ligand>
        <name>L-glutamine</name>
        <dbReference type="ChEBI" id="CHEBI:58359"/>
    </ligand>
</feature>
<feature type="binding site" evidence="7">
    <location>
        <begin position="294"/>
        <end position="301"/>
    </location>
    <ligand>
        <name>ATP</name>
        <dbReference type="ChEBI" id="CHEBI:30616"/>
    </ligand>
</feature>
<dbReference type="Pfam" id="PF02540">
    <property type="entry name" value="NAD_synthase"/>
    <property type="match status" value="1"/>
</dbReference>
<feature type="domain" description="CN hydrolase" evidence="10">
    <location>
        <begin position="1"/>
        <end position="255"/>
    </location>
</feature>
<feature type="binding site" evidence="7">
    <location>
        <position position="516"/>
    </location>
    <ligand>
        <name>deamido-NAD(+)</name>
        <dbReference type="ChEBI" id="CHEBI:58437"/>
        <note>ligand shared between two neighboring subunits</note>
    </ligand>
</feature>
<dbReference type="EMBL" id="CP061800">
    <property type="protein sequence ID" value="QTA90760.1"/>
    <property type="molecule type" value="Genomic_DNA"/>
</dbReference>
<evidence type="ECO:0000256" key="4">
    <source>
        <dbReference type="ARBA" id="ARBA00022741"/>
    </source>
</evidence>
<dbReference type="Gene3D" id="3.40.50.620">
    <property type="entry name" value="HUPs"/>
    <property type="match status" value="1"/>
</dbReference>
<dbReference type="InterPro" id="IPR014729">
    <property type="entry name" value="Rossmann-like_a/b/a_fold"/>
</dbReference>
<evidence type="ECO:0000256" key="2">
    <source>
        <dbReference type="ARBA" id="ARBA00007145"/>
    </source>
</evidence>
<accession>A0A975BTC1</accession>
<comment type="function">
    <text evidence="7">Catalyzes the ATP-dependent amidation of deamido-NAD to form NAD. Uses L-glutamine as a nitrogen source.</text>
</comment>
<dbReference type="Gene3D" id="3.60.110.10">
    <property type="entry name" value="Carbon-nitrogen hydrolase"/>
    <property type="match status" value="1"/>
</dbReference>
<comment type="catalytic activity">
    <reaction evidence="7 8">
        <text>deamido-NAD(+) + L-glutamine + ATP + H2O = L-glutamate + AMP + diphosphate + NAD(+) + H(+)</text>
        <dbReference type="Rhea" id="RHEA:24384"/>
        <dbReference type="ChEBI" id="CHEBI:15377"/>
        <dbReference type="ChEBI" id="CHEBI:15378"/>
        <dbReference type="ChEBI" id="CHEBI:29985"/>
        <dbReference type="ChEBI" id="CHEBI:30616"/>
        <dbReference type="ChEBI" id="CHEBI:33019"/>
        <dbReference type="ChEBI" id="CHEBI:57540"/>
        <dbReference type="ChEBI" id="CHEBI:58359"/>
        <dbReference type="ChEBI" id="CHEBI:58437"/>
        <dbReference type="ChEBI" id="CHEBI:456215"/>
        <dbReference type="EC" id="6.3.5.1"/>
    </reaction>
</comment>
<evidence type="ECO:0000313" key="12">
    <source>
        <dbReference type="Proteomes" id="UP000663722"/>
    </source>
</evidence>
<dbReference type="NCBIfam" id="TIGR00552">
    <property type="entry name" value="nadE"/>
    <property type="match status" value="1"/>
</dbReference>
<dbReference type="GO" id="GO:0004359">
    <property type="term" value="F:glutaminase activity"/>
    <property type="evidence" value="ECO:0007669"/>
    <property type="project" value="InterPro"/>
</dbReference>
<dbReference type="SUPFAM" id="SSF56317">
    <property type="entry name" value="Carbon-nitrogen hydrolase"/>
    <property type="match status" value="1"/>
</dbReference>
<dbReference type="PROSITE" id="PS50263">
    <property type="entry name" value="CN_HYDROLASE"/>
    <property type="match status" value="1"/>
</dbReference>
<keyword evidence="12" id="KW-1185">Reference proteome</keyword>
<keyword evidence="6 7" id="KW-0520">NAD</keyword>
<dbReference type="InterPro" id="IPR022310">
    <property type="entry name" value="NAD/GMP_synthase"/>
</dbReference>
<feature type="binding site" evidence="7">
    <location>
        <position position="401"/>
    </location>
    <ligand>
        <name>ATP</name>
        <dbReference type="ChEBI" id="CHEBI:30616"/>
    </ligand>
</feature>
<evidence type="ECO:0000256" key="5">
    <source>
        <dbReference type="ARBA" id="ARBA00022840"/>
    </source>
</evidence>
<dbReference type="InterPro" id="IPR036526">
    <property type="entry name" value="C-N_Hydrolase_sf"/>
</dbReference>
<evidence type="ECO:0000313" key="11">
    <source>
        <dbReference type="EMBL" id="QTA90760.1"/>
    </source>
</evidence>
<feature type="binding site" evidence="7">
    <location>
        <position position="185"/>
    </location>
    <ligand>
        <name>L-glutamine</name>
        <dbReference type="ChEBI" id="CHEBI:58359"/>
    </ligand>
</feature>
<dbReference type="AlphaFoldDB" id="A0A975BTC1"/>
<feature type="binding site" evidence="7">
    <location>
        <position position="406"/>
    </location>
    <ligand>
        <name>deamido-NAD(+)</name>
        <dbReference type="ChEBI" id="CHEBI:58437"/>
        <note>ligand shared between two neighboring subunits</note>
    </ligand>
</feature>
<dbReference type="InterPro" id="IPR003694">
    <property type="entry name" value="NAD_synthase"/>
</dbReference>
<dbReference type="HAMAP" id="MF_02090">
    <property type="entry name" value="NadE_glutamine_dep"/>
    <property type="match status" value="1"/>
</dbReference>
<evidence type="ECO:0000256" key="6">
    <source>
        <dbReference type="ARBA" id="ARBA00023027"/>
    </source>
</evidence>
<dbReference type="Pfam" id="PF00795">
    <property type="entry name" value="CN_hydrolase"/>
    <property type="match status" value="1"/>
</dbReference>
<gene>
    <name evidence="7 11" type="primary">nadE</name>
    <name evidence="11" type="ORF">dnm_068210</name>
</gene>
<keyword evidence="3 7" id="KW-0436">Ligase</keyword>
<comment type="caution">
    <text evidence="7">Lacks conserved residue(s) required for the propagation of feature annotation.</text>
</comment>
<name>A0A975BTC1_9BACT</name>
<dbReference type="InterPro" id="IPR014445">
    <property type="entry name" value="Gln-dep_NAD_synthase"/>
</dbReference>
<comment type="similarity">
    <text evidence="9">Belongs to the NAD synthetase family.</text>
</comment>
<dbReference type="FunFam" id="3.40.50.620:FF:000106">
    <property type="entry name" value="Glutamine-dependent NAD(+) synthetase"/>
    <property type="match status" value="1"/>
</dbReference>
<evidence type="ECO:0000256" key="7">
    <source>
        <dbReference type="HAMAP-Rule" id="MF_02090"/>
    </source>
</evidence>
<feature type="active site" description="Proton acceptor; for glutaminase activity" evidence="7">
    <location>
        <position position="41"/>
    </location>
</feature>
<keyword evidence="4 7" id="KW-0547">Nucleotide-binding</keyword>
<comment type="similarity">
    <text evidence="2 7 8">In the C-terminal section; belongs to the NAD synthetase family.</text>
</comment>
<dbReference type="PANTHER" id="PTHR23090">
    <property type="entry name" value="NH 3 /GLUTAMINE-DEPENDENT NAD + SYNTHETASE"/>
    <property type="match status" value="1"/>
</dbReference>
<dbReference type="PANTHER" id="PTHR23090:SF9">
    <property type="entry name" value="GLUTAMINE-DEPENDENT NAD(+) SYNTHETASE"/>
    <property type="match status" value="1"/>
</dbReference>
<dbReference type="EC" id="6.3.5.1" evidence="7 8"/>
<evidence type="ECO:0000256" key="3">
    <source>
        <dbReference type="ARBA" id="ARBA00022598"/>
    </source>
</evidence>
<feature type="active site" description="For glutaminase activity" evidence="7">
    <location>
        <position position="112"/>
    </location>
</feature>
<dbReference type="GO" id="GO:0005737">
    <property type="term" value="C:cytoplasm"/>
    <property type="evidence" value="ECO:0007669"/>
    <property type="project" value="InterPro"/>
</dbReference>